<sequence length="116" mass="12507">MLNFFAVMAQDVSYAPVNLGFVIPKMNDVLTFLLRFFFIIGGLAAILFLLLGALAWITSGGNKESVDKAREKIQSALIGLILMFAVLAIIAVIENILSIGLGITRPIVFPGLITPN</sequence>
<gene>
    <name evidence="2" type="ORF">CO165_00755</name>
</gene>
<accession>A0A2M7XZ13</accession>
<evidence type="ECO:0000313" key="2">
    <source>
        <dbReference type="EMBL" id="PJA55968.1"/>
    </source>
</evidence>
<dbReference type="EMBL" id="PFWL01000033">
    <property type="protein sequence ID" value="PJA55968.1"/>
    <property type="molecule type" value="Genomic_DNA"/>
</dbReference>
<feature type="transmembrane region" description="Helical" evidence="1">
    <location>
        <begin position="77"/>
        <end position="103"/>
    </location>
</feature>
<organism evidence="2 3">
    <name type="scientific">Candidatus Roizmanbacteria bacterium CG_4_9_14_3_um_filter_33_18</name>
    <dbReference type="NCBI Taxonomy" id="1974841"/>
    <lineage>
        <taxon>Bacteria</taxon>
        <taxon>Candidatus Roizmaniibacteriota</taxon>
    </lineage>
</organism>
<feature type="transmembrane region" description="Helical" evidence="1">
    <location>
        <begin position="32"/>
        <end position="57"/>
    </location>
</feature>
<dbReference type="Pfam" id="PF18895">
    <property type="entry name" value="T4SS_pilin"/>
    <property type="match status" value="1"/>
</dbReference>
<proteinExistence type="predicted"/>
<name>A0A2M7XZ13_9BACT</name>
<protein>
    <submittedName>
        <fullName evidence="2">Uncharacterized protein</fullName>
    </submittedName>
</protein>
<keyword evidence="1" id="KW-1133">Transmembrane helix</keyword>
<keyword evidence="1" id="KW-0812">Transmembrane</keyword>
<dbReference type="InterPro" id="IPR043993">
    <property type="entry name" value="T4SS_pilin"/>
</dbReference>
<evidence type="ECO:0000313" key="3">
    <source>
        <dbReference type="Proteomes" id="UP000229647"/>
    </source>
</evidence>
<dbReference type="AlphaFoldDB" id="A0A2M7XZ13"/>
<evidence type="ECO:0000256" key="1">
    <source>
        <dbReference type="SAM" id="Phobius"/>
    </source>
</evidence>
<comment type="caution">
    <text evidence="2">The sequence shown here is derived from an EMBL/GenBank/DDBJ whole genome shotgun (WGS) entry which is preliminary data.</text>
</comment>
<reference evidence="3" key="1">
    <citation type="submission" date="2017-09" db="EMBL/GenBank/DDBJ databases">
        <title>Depth-based differentiation of microbial function through sediment-hosted aquifers and enrichment of novel symbionts in the deep terrestrial subsurface.</title>
        <authorList>
            <person name="Probst A.J."/>
            <person name="Ladd B."/>
            <person name="Jarett J.K."/>
            <person name="Geller-Mcgrath D.E."/>
            <person name="Sieber C.M.K."/>
            <person name="Emerson J.B."/>
            <person name="Anantharaman K."/>
            <person name="Thomas B.C."/>
            <person name="Malmstrom R."/>
            <person name="Stieglmeier M."/>
            <person name="Klingl A."/>
            <person name="Woyke T."/>
            <person name="Ryan C.M."/>
            <person name="Banfield J.F."/>
        </authorList>
    </citation>
    <scope>NUCLEOTIDE SEQUENCE [LARGE SCALE GENOMIC DNA]</scope>
</reference>
<dbReference type="Proteomes" id="UP000229647">
    <property type="component" value="Unassembled WGS sequence"/>
</dbReference>
<keyword evidence="1" id="KW-0472">Membrane</keyword>